<dbReference type="EMBL" id="JAGEUA010000007">
    <property type="protein sequence ID" value="KAL0970475.1"/>
    <property type="molecule type" value="Genomic_DNA"/>
</dbReference>
<dbReference type="PANTHER" id="PTHR28336:SF4">
    <property type="entry name" value="DEATH DOMAIN-CONTAINING PROTEIN 1"/>
    <property type="match status" value="1"/>
</dbReference>
<organism evidence="3 4">
    <name type="scientific">Umbra pygmaea</name>
    <name type="common">Eastern mudminnow</name>
    <dbReference type="NCBI Taxonomy" id="75934"/>
    <lineage>
        <taxon>Eukaryota</taxon>
        <taxon>Metazoa</taxon>
        <taxon>Chordata</taxon>
        <taxon>Craniata</taxon>
        <taxon>Vertebrata</taxon>
        <taxon>Euteleostomi</taxon>
        <taxon>Actinopterygii</taxon>
        <taxon>Neopterygii</taxon>
        <taxon>Teleostei</taxon>
        <taxon>Protacanthopterygii</taxon>
        <taxon>Esociformes</taxon>
        <taxon>Umbridae</taxon>
        <taxon>Umbra</taxon>
    </lineage>
</organism>
<dbReference type="AlphaFoldDB" id="A0ABD0WKY9"/>
<dbReference type="InterPro" id="IPR011029">
    <property type="entry name" value="DEATH-like_dom_sf"/>
</dbReference>
<dbReference type="Gene3D" id="1.10.533.10">
    <property type="entry name" value="Death Domain, Fas"/>
    <property type="match status" value="1"/>
</dbReference>
<feature type="compositionally biased region" description="Polar residues" evidence="1">
    <location>
        <begin position="188"/>
        <end position="204"/>
    </location>
</feature>
<comment type="caution">
    <text evidence="3">The sequence shown here is derived from an EMBL/GenBank/DDBJ whole genome shotgun (WGS) entry which is preliminary data.</text>
</comment>
<dbReference type="PANTHER" id="PTHR28336">
    <property type="entry name" value="BA1-643"/>
    <property type="match status" value="1"/>
</dbReference>
<dbReference type="SUPFAM" id="SSF47986">
    <property type="entry name" value="DEATH domain"/>
    <property type="match status" value="1"/>
</dbReference>
<dbReference type="Proteomes" id="UP001557470">
    <property type="component" value="Unassembled WGS sequence"/>
</dbReference>
<evidence type="ECO:0000259" key="2">
    <source>
        <dbReference type="PROSITE" id="PS50017"/>
    </source>
</evidence>
<feature type="domain" description="Death" evidence="2">
    <location>
        <begin position="773"/>
        <end position="842"/>
    </location>
</feature>
<dbReference type="PROSITE" id="PS50017">
    <property type="entry name" value="DEATH_DOMAIN"/>
    <property type="match status" value="1"/>
</dbReference>
<evidence type="ECO:0000256" key="1">
    <source>
        <dbReference type="SAM" id="MobiDB-lite"/>
    </source>
</evidence>
<accession>A0ABD0WKY9</accession>
<protein>
    <recommendedName>
        <fullName evidence="2">Death domain-containing protein</fullName>
    </recommendedName>
</protein>
<keyword evidence="4" id="KW-1185">Reference proteome</keyword>
<feature type="region of interest" description="Disordered" evidence="1">
    <location>
        <begin position="182"/>
        <end position="229"/>
    </location>
</feature>
<name>A0ABD0WKY9_UMBPY</name>
<dbReference type="InterPro" id="IPR000488">
    <property type="entry name" value="Death_dom"/>
</dbReference>
<proteinExistence type="predicted"/>
<gene>
    <name evidence="3" type="ORF">UPYG_G00242580</name>
</gene>
<evidence type="ECO:0000313" key="4">
    <source>
        <dbReference type="Proteomes" id="UP001557470"/>
    </source>
</evidence>
<reference evidence="3 4" key="1">
    <citation type="submission" date="2024-06" db="EMBL/GenBank/DDBJ databases">
        <authorList>
            <person name="Pan Q."/>
            <person name="Wen M."/>
            <person name="Jouanno E."/>
            <person name="Zahm M."/>
            <person name="Klopp C."/>
            <person name="Cabau C."/>
            <person name="Louis A."/>
            <person name="Berthelot C."/>
            <person name="Parey E."/>
            <person name="Roest Crollius H."/>
            <person name="Montfort J."/>
            <person name="Robinson-Rechavi M."/>
            <person name="Bouchez O."/>
            <person name="Lampietro C."/>
            <person name="Lopez Roques C."/>
            <person name="Donnadieu C."/>
            <person name="Postlethwait J."/>
            <person name="Bobe J."/>
            <person name="Verreycken H."/>
            <person name="Guiguen Y."/>
        </authorList>
    </citation>
    <scope>NUCLEOTIDE SEQUENCE [LARGE SCALE GENOMIC DNA]</scope>
    <source>
        <strain evidence="3">Up_M1</strain>
        <tissue evidence="3">Testis</tissue>
    </source>
</reference>
<dbReference type="Gene3D" id="2.60.220.30">
    <property type="match status" value="1"/>
</dbReference>
<feature type="compositionally biased region" description="Low complexity" evidence="1">
    <location>
        <begin position="216"/>
        <end position="226"/>
    </location>
</feature>
<sequence length="854" mass="93206">MKREREAQYSLLRLLWEVGEIHLHGVRAWGESLRRTAHTLSLTQLPPETEKYVVNSLYPDWLGATLFSVERDIKIVQDTLYEIQGKLDAASVTLRARQEGTTMLSAHLQECSDIQDSSASLSLQSDHKTDTENSLDLRERPALESRLLNVVCGHHGDDGSKTDGASVTFCMHAESSSGDQKIVGGAGSTCNRGSRSNHSSTGESVSLAVGGPQNHPETQLEPQTETQTRDSGWVTLGLTGRSADGQEEVPDACFVTAPVGVARAMTCEVADTLSFVMVTGVEQLVSSVLMLKVQDGTRCPFPISVALPFSARYRGNYRDVVVKVVHGGRGASYISPGSTEQTHKCRKGSYAEVKVYSLGLFAVVSCLRTENYTVPRTGLALKLSMDTRVSLHYLPGTFTRPVVAQCTLQPVEAGRLATVKDRSDAYQAVFSTSPLLHLAHPASQTLRRPLTITLPCPPNMDKMKWAGHGEEADQHARPKSGVTMRTTPSLQKVRALSASFKSSSGMPNELLVLLGCRDNTWNVLDQVTMRNMQNGLVSFDLTENFERLVAVRLLSSLNPSELTALVEELEESVRYTTVSVVLQQLKEDPSSALVAVLPSTHLSWEMSKLQSQGYCGPPEVSAEIQMFEGEQLLISFNGNITLRGSQAKLSGESCGVVCERITFHSQRENQLPLRLTEIDPFGNYSSPHYKGTAVFHRVTRGQLDWQAGEAPPSCCVSTMDPVCKLSLTLPKKVRTKIRTVSAKVTSHDQSDALSDSTLLWLSEELSEEDVSLLSHSLRMHRSSIQLARLQTPDSPAAQAFHILGLWKRGLPAAPHPAKAATLARCLAKSGRPDLAMELQARQAATRGSSAGPEE</sequence>
<evidence type="ECO:0000313" key="3">
    <source>
        <dbReference type="EMBL" id="KAL0970475.1"/>
    </source>
</evidence>